<feature type="coiled-coil region" evidence="1">
    <location>
        <begin position="84"/>
        <end position="115"/>
    </location>
</feature>
<evidence type="ECO:0000256" key="1">
    <source>
        <dbReference type="SAM" id="Coils"/>
    </source>
</evidence>
<gene>
    <name evidence="2" type="ORF">SteCoe_27576</name>
</gene>
<comment type="caution">
    <text evidence="2">The sequence shown here is derived from an EMBL/GenBank/DDBJ whole genome shotgun (WGS) entry which is preliminary data.</text>
</comment>
<reference evidence="2 3" key="1">
    <citation type="submission" date="2016-11" db="EMBL/GenBank/DDBJ databases">
        <title>The macronuclear genome of Stentor coeruleus: a giant cell with tiny introns.</title>
        <authorList>
            <person name="Slabodnick M."/>
            <person name="Ruby J.G."/>
            <person name="Reiff S.B."/>
            <person name="Swart E.C."/>
            <person name="Gosai S."/>
            <person name="Prabakaran S."/>
            <person name="Witkowska E."/>
            <person name="Larue G.E."/>
            <person name="Fisher S."/>
            <person name="Freeman R.M."/>
            <person name="Gunawardena J."/>
            <person name="Chu W."/>
            <person name="Stover N.A."/>
            <person name="Gregory B.D."/>
            <person name="Nowacki M."/>
            <person name="Derisi J."/>
            <person name="Roy S.W."/>
            <person name="Marshall W.F."/>
            <person name="Sood P."/>
        </authorList>
    </citation>
    <scope>NUCLEOTIDE SEQUENCE [LARGE SCALE GENOMIC DNA]</scope>
    <source>
        <strain evidence="2">WM001</strain>
    </source>
</reference>
<evidence type="ECO:0000313" key="2">
    <source>
        <dbReference type="EMBL" id="OMJ73670.1"/>
    </source>
</evidence>
<protein>
    <submittedName>
        <fullName evidence="2">Uncharacterized protein</fullName>
    </submittedName>
</protein>
<name>A0A1R2BAP5_9CILI</name>
<sequence>MSFLDCSYKNCSNPIFVSCSCTEPPTLLCESHQHKITNPWHQHTIVSNLYTQENNKKFLETLKMKYKEINETKVLIVKSSLEIIEKISKTVNKELARLLQLQEKIRKIIEDMKEKDCFYDVVSNNVLNEMYREFSRTGQLQGLSYFSDTLELLSKISVSIKKYSSSPPYFLIPGRVSNSFIALSPNLKSYSRYYLPSAFHIGSFGGICPINNSQIFYYAGYLGNDSETQLYSSKALVFDIDTLKVISSYEGSPKDSIGFCSYHNNIVYSFGGYSNDEIRTAEKVNLSSGIWQNLSLLPSPSEFITLVFKENDIFLAGKNLRNIYLYNINEDHYMKLSDIQLGGSRKIIFEGLGDEILLIAIGKLWTVRNKKLMWICEDVSLKMKKCFCCSYVVKKGKYAYFLMSRFYEIEGVQNYRLIGIARCNMKAKKVEFIEMTKSEKMFYKDLLKR</sequence>
<accession>A0A1R2BAP5</accession>
<keyword evidence="1" id="KW-0175">Coiled coil</keyword>
<dbReference type="SUPFAM" id="SSF117281">
    <property type="entry name" value="Kelch motif"/>
    <property type="match status" value="1"/>
</dbReference>
<dbReference type="Gene3D" id="2.120.10.80">
    <property type="entry name" value="Kelch-type beta propeller"/>
    <property type="match status" value="1"/>
</dbReference>
<dbReference type="Proteomes" id="UP000187209">
    <property type="component" value="Unassembled WGS sequence"/>
</dbReference>
<evidence type="ECO:0000313" key="3">
    <source>
        <dbReference type="Proteomes" id="UP000187209"/>
    </source>
</evidence>
<dbReference type="AlphaFoldDB" id="A0A1R2BAP5"/>
<keyword evidence="3" id="KW-1185">Reference proteome</keyword>
<dbReference type="EMBL" id="MPUH01000804">
    <property type="protein sequence ID" value="OMJ73670.1"/>
    <property type="molecule type" value="Genomic_DNA"/>
</dbReference>
<dbReference type="InterPro" id="IPR015915">
    <property type="entry name" value="Kelch-typ_b-propeller"/>
</dbReference>
<proteinExistence type="predicted"/>
<organism evidence="2 3">
    <name type="scientific">Stentor coeruleus</name>
    <dbReference type="NCBI Taxonomy" id="5963"/>
    <lineage>
        <taxon>Eukaryota</taxon>
        <taxon>Sar</taxon>
        <taxon>Alveolata</taxon>
        <taxon>Ciliophora</taxon>
        <taxon>Postciliodesmatophora</taxon>
        <taxon>Heterotrichea</taxon>
        <taxon>Heterotrichida</taxon>
        <taxon>Stentoridae</taxon>
        <taxon>Stentor</taxon>
    </lineage>
</organism>